<dbReference type="InterPro" id="IPR029060">
    <property type="entry name" value="PIN-like_dom_sf"/>
</dbReference>
<reference evidence="6 7" key="1">
    <citation type="journal article" date="2015" name="Nature">
        <title>rRNA introns, odd ribosomes, and small enigmatic genomes across a large radiation of phyla.</title>
        <authorList>
            <person name="Brown C.T."/>
            <person name="Hug L.A."/>
            <person name="Thomas B.C."/>
            <person name="Sharon I."/>
            <person name="Castelle C.J."/>
            <person name="Singh A."/>
            <person name="Wilkins M.J."/>
            <person name="Williams K.H."/>
            <person name="Banfield J.F."/>
        </authorList>
    </citation>
    <scope>NUCLEOTIDE SEQUENCE [LARGE SCALE GENOMIC DNA]</scope>
</reference>
<proteinExistence type="predicted"/>
<evidence type="ECO:0000256" key="4">
    <source>
        <dbReference type="ARBA" id="ARBA00023125"/>
    </source>
</evidence>
<feature type="non-terminal residue" evidence="6">
    <location>
        <position position="242"/>
    </location>
</feature>
<dbReference type="EMBL" id="LBXW01000008">
    <property type="protein sequence ID" value="KKR39497.1"/>
    <property type="molecule type" value="Genomic_DNA"/>
</dbReference>
<dbReference type="Pfam" id="PF01367">
    <property type="entry name" value="5_3_exonuc"/>
    <property type="match status" value="1"/>
</dbReference>
<dbReference type="FunFam" id="1.10.150.20:FF:000003">
    <property type="entry name" value="DNA polymerase I"/>
    <property type="match status" value="1"/>
</dbReference>
<evidence type="ECO:0000256" key="1">
    <source>
        <dbReference type="ARBA" id="ARBA00022722"/>
    </source>
</evidence>
<feature type="domain" description="5'-3' exonuclease" evidence="5">
    <location>
        <begin position="2"/>
        <end position="242"/>
    </location>
</feature>
<dbReference type="InterPro" id="IPR020046">
    <property type="entry name" value="5-3_exonucl_a-hlix_arch_N"/>
</dbReference>
<organism evidence="6 7">
    <name type="scientific">Candidatus Woesebacteria bacterium GW2011_GWB1_40_101</name>
    <dbReference type="NCBI Taxonomy" id="1618575"/>
    <lineage>
        <taxon>Bacteria</taxon>
        <taxon>Candidatus Woeseibacteriota</taxon>
    </lineage>
</organism>
<dbReference type="FunFam" id="3.40.50.1010:FF:000001">
    <property type="entry name" value="DNA polymerase I"/>
    <property type="match status" value="1"/>
</dbReference>
<evidence type="ECO:0000313" key="6">
    <source>
        <dbReference type="EMBL" id="KKR39497.1"/>
    </source>
</evidence>
<dbReference type="PANTHER" id="PTHR42646">
    <property type="entry name" value="FLAP ENDONUCLEASE XNI"/>
    <property type="match status" value="1"/>
</dbReference>
<evidence type="ECO:0000259" key="5">
    <source>
        <dbReference type="SMART" id="SM00475"/>
    </source>
</evidence>
<evidence type="ECO:0000256" key="3">
    <source>
        <dbReference type="ARBA" id="ARBA00022839"/>
    </source>
</evidence>
<dbReference type="SUPFAM" id="SSF88723">
    <property type="entry name" value="PIN domain-like"/>
    <property type="match status" value="1"/>
</dbReference>
<dbReference type="GO" id="GO:0008409">
    <property type="term" value="F:5'-3' exonuclease activity"/>
    <property type="evidence" value="ECO:0007669"/>
    <property type="project" value="InterPro"/>
</dbReference>
<keyword evidence="3" id="KW-0269">Exonuclease</keyword>
<gene>
    <name evidence="6" type="ORF">UT72_C0008G0008</name>
</gene>
<dbReference type="GO" id="GO:0033567">
    <property type="term" value="P:DNA replication, Okazaki fragment processing"/>
    <property type="evidence" value="ECO:0007669"/>
    <property type="project" value="InterPro"/>
</dbReference>
<dbReference type="Pfam" id="PF02739">
    <property type="entry name" value="5_3_exonuc_N"/>
    <property type="match status" value="1"/>
</dbReference>
<keyword evidence="1" id="KW-0540">Nuclease</keyword>
<dbReference type="CDD" id="cd09859">
    <property type="entry name" value="PIN_53EXO"/>
    <property type="match status" value="1"/>
</dbReference>
<accession>A0A0G0TNS5</accession>
<dbReference type="InterPro" id="IPR020045">
    <property type="entry name" value="DNA_polI_H3TH"/>
</dbReference>
<dbReference type="GO" id="GO:0017108">
    <property type="term" value="F:5'-flap endonuclease activity"/>
    <property type="evidence" value="ECO:0007669"/>
    <property type="project" value="InterPro"/>
</dbReference>
<dbReference type="CDD" id="cd09898">
    <property type="entry name" value="H3TH_53EXO"/>
    <property type="match status" value="1"/>
</dbReference>
<dbReference type="InterPro" id="IPR008918">
    <property type="entry name" value="HhH2"/>
</dbReference>
<name>A0A0G0TNS5_9BACT</name>
<evidence type="ECO:0000313" key="7">
    <source>
        <dbReference type="Proteomes" id="UP000034687"/>
    </source>
</evidence>
<sequence>MSKLILIDGNAILHRAYHALPPLTSKKGEPIGAVYGFISMLLRVVQDLKPTHITVAFDTAKPTFRHVAYVGYQAQRPRVDSELGSQFKIAKEVLESFGIPTFAAPGFEADDVIGTLAFQALTINHQPLEIIIVTGDRDLLQLVDEKTKVYMPIKGLTDAKLFGKDEVVERLGVNPEQVVDYKALVGDQSDNYSGVSGVGPKTTISLIEKYGTLEEIYKHLGDLPEKLGKNLAQGAENAGLSK</sequence>
<comment type="caution">
    <text evidence="6">The sequence shown here is derived from an EMBL/GenBank/DDBJ whole genome shotgun (WGS) entry which is preliminary data.</text>
</comment>
<evidence type="ECO:0000256" key="2">
    <source>
        <dbReference type="ARBA" id="ARBA00022801"/>
    </source>
</evidence>
<keyword evidence="4" id="KW-0238">DNA-binding</keyword>
<dbReference type="Gene3D" id="3.40.50.1010">
    <property type="entry name" value="5'-nuclease"/>
    <property type="match status" value="1"/>
</dbReference>
<dbReference type="SMART" id="SM00475">
    <property type="entry name" value="53EXOc"/>
    <property type="match status" value="1"/>
</dbReference>
<dbReference type="SMART" id="SM00279">
    <property type="entry name" value="HhH2"/>
    <property type="match status" value="1"/>
</dbReference>
<keyword evidence="2" id="KW-0378">Hydrolase</keyword>
<protein>
    <submittedName>
        <fullName evidence="6">Polymerase protein</fullName>
    </submittedName>
</protein>
<dbReference type="InterPro" id="IPR002421">
    <property type="entry name" value="5-3_exonuclease"/>
</dbReference>
<dbReference type="PANTHER" id="PTHR42646:SF2">
    <property type="entry name" value="5'-3' EXONUCLEASE FAMILY PROTEIN"/>
    <property type="match status" value="1"/>
</dbReference>
<dbReference type="AlphaFoldDB" id="A0A0G0TNS5"/>
<dbReference type="GO" id="GO:0003677">
    <property type="term" value="F:DNA binding"/>
    <property type="evidence" value="ECO:0007669"/>
    <property type="project" value="UniProtKB-KW"/>
</dbReference>
<dbReference type="Gene3D" id="1.10.150.20">
    <property type="entry name" value="5' to 3' exonuclease, C-terminal subdomain"/>
    <property type="match status" value="1"/>
</dbReference>
<dbReference type="SUPFAM" id="SSF47807">
    <property type="entry name" value="5' to 3' exonuclease, C-terminal subdomain"/>
    <property type="match status" value="1"/>
</dbReference>
<dbReference type="InterPro" id="IPR036279">
    <property type="entry name" value="5-3_exonuclease_C_sf"/>
</dbReference>
<dbReference type="InterPro" id="IPR038969">
    <property type="entry name" value="FEN"/>
</dbReference>
<dbReference type="Proteomes" id="UP000034687">
    <property type="component" value="Unassembled WGS sequence"/>
</dbReference>